<organism evidence="1 2">
    <name type="scientific">Chryseobacterium caseinilyticum</name>
    <dbReference type="NCBI Taxonomy" id="2771428"/>
    <lineage>
        <taxon>Bacteria</taxon>
        <taxon>Pseudomonadati</taxon>
        <taxon>Bacteroidota</taxon>
        <taxon>Flavobacteriia</taxon>
        <taxon>Flavobacteriales</taxon>
        <taxon>Weeksellaceae</taxon>
        <taxon>Chryseobacterium group</taxon>
        <taxon>Chryseobacterium</taxon>
    </lineage>
</organism>
<dbReference type="Proteomes" id="UP000637299">
    <property type="component" value="Unassembled WGS sequence"/>
</dbReference>
<dbReference type="RefSeq" id="WP_191734954.1">
    <property type="nucleotide sequence ID" value="NZ_JACYFS010000001.1"/>
</dbReference>
<evidence type="ECO:0000313" key="1">
    <source>
        <dbReference type="EMBL" id="MBD8081138.1"/>
    </source>
</evidence>
<protein>
    <submittedName>
        <fullName evidence="1">Uncharacterized protein</fullName>
    </submittedName>
</protein>
<name>A0ABR8Z7B7_9FLAO</name>
<reference evidence="1 2" key="1">
    <citation type="submission" date="2020-09" db="EMBL/GenBank/DDBJ databases">
        <title>Genome seq and assembly of Chryseobacterium sp.</title>
        <authorList>
            <person name="Chhetri G."/>
        </authorList>
    </citation>
    <scope>NUCLEOTIDE SEQUENCE [LARGE SCALE GENOMIC DNA]</scope>
    <source>
        <strain evidence="1 2">GCR10</strain>
    </source>
</reference>
<sequence length="283" mass="32042">MSKEVLRFLKNENLKPQEQYNLGLSHLMNAASGSNLVRSYNNRGYSPENLKNLKYDLMNTLGLKAADLRNFVDDEPEAVIVQQIQNALTPSEFINDFVEKNKDRKVMKIITGLPDEVKAGIKLYGKYDFLRSKDCPNEFKILTADAITAFENYKAGHKELFDKVAALAEPVLTDEEIFAVACQVLEDFELNHEIHAELQHYQDTGEILGKHPIFADLMLERELEALTPAALAKKHTNYKTYVSKASTALEANKDPQKVEELQADLAEKTKVRDLAKKILDKKA</sequence>
<evidence type="ECO:0000313" key="2">
    <source>
        <dbReference type="Proteomes" id="UP000637299"/>
    </source>
</evidence>
<proteinExistence type="predicted"/>
<dbReference type="EMBL" id="JACYFS010000001">
    <property type="protein sequence ID" value="MBD8081138.1"/>
    <property type="molecule type" value="Genomic_DNA"/>
</dbReference>
<accession>A0ABR8Z7B7</accession>
<keyword evidence="2" id="KW-1185">Reference proteome</keyword>
<gene>
    <name evidence="1" type="ORF">IC610_01740</name>
</gene>
<comment type="caution">
    <text evidence="1">The sequence shown here is derived from an EMBL/GenBank/DDBJ whole genome shotgun (WGS) entry which is preliminary data.</text>
</comment>